<comment type="subcellular location">
    <subcellularLocation>
        <location evidence="1">Cell envelope</location>
    </subcellularLocation>
</comment>
<dbReference type="InterPro" id="IPR042229">
    <property type="entry name" value="Listeria/Bacterioides_rpt_sf"/>
</dbReference>
<feature type="non-terminal residue" evidence="4">
    <location>
        <position position="956"/>
    </location>
</feature>
<evidence type="ECO:0000256" key="3">
    <source>
        <dbReference type="SAM" id="SignalP"/>
    </source>
</evidence>
<dbReference type="HOGENOM" id="CLU_308726_0_0_9"/>
<protein>
    <recommendedName>
        <fullName evidence="6">Bacterial repeat domain-containing protein</fullName>
    </recommendedName>
</protein>
<feature type="region of interest" description="Disordered" evidence="2">
    <location>
        <begin position="82"/>
        <end position="114"/>
    </location>
</feature>
<feature type="chain" id="PRO_5003478886" description="Bacterial repeat domain-containing protein" evidence="3">
    <location>
        <begin position="29"/>
        <end position="956"/>
    </location>
</feature>
<proteinExistence type="predicted"/>
<feature type="signal peptide" evidence="3">
    <location>
        <begin position="1"/>
        <end position="28"/>
    </location>
</feature>
<dbReference type="Proteomes" id="UP000005384">
    <property type="component" value="Unassembled WGS sequence"/>
</dbReference>
<accession>G5IK20</accession>
<evidence type="ECO:0000256" key="1">
    <source>
        <dbReference type="ARBA" id="ARBA00004196"/>
    </source>
</evidence>
<name>G5IK20_9FIRM</name>
<gene>
    <name evidence="4" type="ORF">HMPREF9473_03848</name>
</gene>
<reference evidence="4 5" key="1">
    <citation type="submission" date="2011-08" db="EMBL/GenBank/DDBJ databases">
        <title>The Genome Sequence of Clostridium hathewayi WAL-18680.</title>
        <authorList>
            <consortium name="The Broad Institute Genome Sequencing Platform"/>
            <person name="Earl A."/>
            <person name="Ward D."/>
            <person name="Feldgarden M."/>
            <person name="Gevers D."/>
            <person name="Finegold S.M."/>
            <person name="Summanen P.H."/>
            <person name="Molitoris D.R."/>
            <person name="Song M."/>
            <person name="Daigneault M."/>
            <person name="Allen-Vercoe E."/>
            <person name="Young S.K."/>
            <person name="Zeng Q."/>
            <person name="Gargeya S."/>
            <person name="Fitzgerald M."/>
            <person name="Haas B."/>
            <person name="Abouelleil A."/>
            <person name="Alvarado L."/>
            <person name="Arachchi H.M."/>
            <person name="Berlin A."/>
            <person name="Brown A."/>
            <person name="Chapman S.B."/>
            <person name="Chen Z."/>
            <person name="Dunbar C."/>
            <person name="Freedman E."/>
            <person name="Gearin G."/>
            <person name="Gellesch M."/>
            <person name="Goldberg J."/>
            <person name="Griggs A."/>
            <person name="Gujja S."/>
            <person name="Heiman D."/>
            <person name="Howarth C."/>
            <person name="Larson L."/>
            <person name="Lui A."/>
            <person name="MacDonald P.J.P."/>
            <person name="Montmayeur A."/>
            <person name="Murphy C."/>
            <person name="Neiman D."/>
            <person name="Pearson M."/>
            <person name="Priest M."/>
            <person name="Roberts A."/>
            <person name="Saif S."/>
            <person name="Shea T."/>
            <person name="Shenoy N."/>
            <person name="Sisk P."/>
            <person name="Stolte C."/>
            <person name="Sykes S."/>
            <person name="Wortman J."/>
            <person name="Nusbaum C."/>
            <person name="Birren B."/>
        </authorList>
    </citation>
    <scope>NUCLEOTIDE SEQUENCE [LARGE SCALE GENOMIC DNA]</scope>
    <source>
        <strain evidence="4 5">WAL-18680</strain>
    </source>
</reference>
<evidence type="ECO:0000313" key="4">
    <source>
        <dbReference type="EMBL" id="EHI58084.1"/>
    </source>
</evidence>
<dbReference type="AlphaFoldDB" id="G5IK20"/>
<evidence type="ECO:0000313" key="5">
    <source>
        <dbReference type="Proteomes" id="UP000005384"/>
    </source>
</evidence>
<dbReference type="Gene3D" id="2.60.40.4270">
    <property type="entry name" value="Listeria-Bacteroides repeat domain"/>
    <property type="match status" value="1"/>
</dbReference>
<sequence length="956" mass="97063">MIRRRKRIWAVLLSAAMMAAQLPAAAMAETQVPHVPEDGEIASFAALPKEVKMQTVPVGSQLTELNLPEELSVKVYHVTEEIVTPDTEEENDTPAATPDDASEDTGENGGEQKMVTRVTTVEELIPVTWDSKTPYDGDTPADYVFTADVGNYVLASGVKPPQITVTVKVEEENQPCTLMDGCTLPDGHEGDCVLPPSKLAKANTYAANNTVTKGGITIAASDGGEVVYIDGSGFSLNQTGTYEISGTWDGTETVRNAVITVPDGVTVDITLRGVTIDVSLKSGCCAFAVEPGGTADVTVSGTNSLKSGWDCAGLEVSEDAELTLTSADNGRLEVQGGRNSAGIGGSDRNGGCIIISGNIHVTASGGENGAGIGGGAAGDGGIIEIRGGTVTANGGYGSAGIGGGTREDRAGSYVAGGAGVGASVTISGPDTKVTAAGGDKGLDVGGGYGRAAYADGGSLSVTDGAVLEMKKSGTNVTDPEYKSCTIVDKNGNRVQYDENGVTPLVEWDGQSDMSASGLSVGAGGTIRITGSNTSGGAILTIDVNNVTVTSDGVAVSGVCIEMENNTNINSLTIENLNLTAQKGKRAIHIIYSAASTLTVKGTCKITGGSFDNYNNDGQSAVSKSGGPLTVEVGDADLTAIGGEPFTGFTGGGGVAGSQLTVNINSGSMVSRGVEGSAGLSGTVIVIDNKNGNVLLEGLKGTKYRGKGLLGDSITLSGSGTTVVEGEIGIWVNNKLTVDGEVTVTGVSERIYGSGGGTINGAGSLTVDISGSGSSYPGNGISYEGDLNLDFAGHLTVYGGPGTEGHGIAVDGDLTVSRAPASMDIRPGSNTDGHALHVTGDIKNLSGIIPDSVLVKNDAAPVLWPYYAVAYASTEHDGGTVPDTAYYPKEKVVTVEGNTGSLTRDGYQFAGWSWGGTTYVEGNTFPMPEEDVTLTAQWTKDAPPASNRNSGGESAAV</sequence>
<keyword evidence="3" id="KW-0732">Signal</keyword>
<comment type="caution">
    <text evidence="4">The sequence shown here is derived from an EMBL/GenBank/DDBJ whole genome shotgun (WGS) entry which is preliminary data.</text>
</comment>
<organism evidence="4 5">
    <name type="scientific">Hungatella hathewayi WAL-18680</name>
    <dbReference type="NCBI Taxonomy" id="742737"/>
    <lineage>
        <taxon>Bacteria</taxon>
        <taxon>Bacillati</taxon>
        <taxon>Bacillota</taxon>
        <taxon>Clostridia</taxon>
        <taxon>Lachnospirales</taxon>
        <taxon>Lachnospiraceae</taxon>
        <taxon>Hungatella</taxon>
    </lineage>
</organism>
<dbReference type="EMBL" id="ADLN01000107">
    <property type="protein sequence ID" value="EHI58084.1"/>
    <property type="molecule type" value="Genomic_DNA"/>
</dbReference>
<dbReference type="GO" id="GO:0030313">
    <property type="term" value="C:cell envelope"/>
    <property type="evidence" value="ECO:0007669"/>
    <property type="project" value="UniProtKB-SubCell"/>
</dbReference>
<evidence type="ECO:0000256" key="2">
    <source>
        <dbReference type="SAM" id="MobiDB-lite"/>
    </source>
</evidence>
<dbReference type="NCBIfam" id="TIGR02543">
    <property type="entry name" value="List_Bact_rpt"/>
    <property type="match status" value="1"/>
</dbReference>
<evidence type="ECO:0008006" key="6">
    <source>
        <dbReference type="Google" id="ProtNLM"/>
    </source>
</evidence>
<keyword evidence="5" id="KW-1185">Reference proteome</keyword>
<dbReference type="InterPro" id="IPR013378">
    <property type="entry name" value="InlB-like_B-rpt"/>
</dbReference>